<dbReference type="InterPro" id="IPR011008">
    <property type="entry name" value="Dimeric_a/b-barrel"/>
</dbReference>
<evidence type="ECO:0000313" key="3">
    <source>
        <dbReference type="Proteomes" id="UP000664132"/>
    </source>
</evidence>
<evidence type="ECO:0000313" key="2">
    <source>
        <dbReference type="EMBL" id="KAG4416866.1"/>
    </source>
</evidence>
<dbReference type="Gene3D" id="3.30.70.100">
    <property type="match status" value="1"/>
</dbReference>
<protein>
    <recommendedName>
        <fullName evidence="1">ABM domain-containing protein</fullName>
    </recommendedName>
</protein>
<accession>A0A8H7TCB2</accession>
<organism evidence="2 3">
    <name type="scientific">Cadophora malorum</name>
    <dbReference type="NCBI Taxonomy" id="108018"/>
    <lineage>
        <taxon>Eukaryota</taxon>
        <taxon>Fungi</taxon>
        <taxon>Dikarya</taxon>
        <taxon>Ascomycota</taxon>
        <taxon>Pezizomycotina</taxon>
        <taxon>Leotiomycetes</taxon>
        <taxon>Helotiales</taxon>
        <taxon>Ploettnerulaceae</taxon>
        <taxon>Cadophora</taxon>
    </lineage>
</organism>
<dbReference type="Pfam" id="PF03992">
    <property type="entry name" value="ABM"/>
    <property type="match status" value="1"/>
</dbReference>
<proteinExistence type="predicted"/>
<dbReference type="EMBL" id="JAFJYH010000172">
    <property type="protein sequence ID" value="KAG4416866.1"/>
    <property type="molecule type" value="Genomic_DNA"/>
</dbReference>
<dbReference type="SUPFAM" id="SSF54909">
    <property type="entry name" value="Dimeric alpha+beta barrel"/>
    <property type="match status" value="1"/>
</dbReference>
<reference evidence="2" key="1">
    <citation type="submission" date="2021-02" db="EMBL/GenBank/DDBJ databases">
        <title>Genome sequence Cadophora malorum strain M34.</title>
        <authorList>
            <person name="Stefanovic E."/>
            <person name="Vu D."/>
            <person name="Scully C."/>
            <person name="Dijksterhuis J."/>
            <person name="Roader J."/>
            <person name="Houbraken J."/>
        </authorList>
    </citation>
    <scope>NUCLEOTIDE SEQUENCE</scope>
    <source>
        <strain evidence="2">M34</strain>
    </source>
</reference>
<comment type="caution">
    <text evidence="2">The sequence shown here is derived from an EMBL/GenBank/DDBJ whole genome shotgun (WGS) entry which is preliminary data.</text>
</comment>
<gene>
    <name evidence="2" type="ORF">IFR04_010008</name>
</gene>
<dbReference type="Proteomes" id="UP000664132">
    <property type="component" value="Unassembled WGS sequence"/>
</dbReference>
<feature type="domain" description="ABM" evidence="1">
    <location>
        <begin position="7"/>
        <end position="89"/>
    </location>
</feature>
<dbReference type="InterPro" id="IPR007138">
    <property type="entry name" value="ABM_dom"/>
</dbReference>
<evidence type="ECO:0000259" key="1">
    <source>
        <dbReference type="PROSITE" id="PS51725"/>
    </source>
</evidence>
<name>A0A8H7TCB2_9HELO</name>
<dbReference type="PROSITE" id="PS51725">
    <property type="entry name" value="ABM"/>
    <property type="match status" value="1"/>
</dbReference>
<sequence length="89" mass="10360">MATSRPVNLMTTLRPKPNSVSRLKEVLFDLSNDVKKHEPSCLSYQIWEYKTEDKATAFVLVENWTSQAAFDDHRKQPHLQKADKIIEDE</sequence>
<dbReference type="AlphaFoldDB" id="A0A8H7TCB2"/>
<keyword evidence="3" id="KW-1185">Reference proteome</keyword>
<dbReference type="OrthoDB" id="10011777at2759"/>